<feature type="compositionally biased region" description="Low complexity" evidence="1">
    <location>
        <begin position="119"/>
        <end position="131"/>
    </location>
</feature>
<organism evidence="2 3">
    <name type="scientific">Ensete ventricosum</name>
    <name type="common">Abyssinian banana</name>
    <name type="synonym">Musa ensete</name>
    <dbReference type="NCBI Taxonomy" id="4639"/>
    <lineage>
        <taxon>Eukaryota</taxon>
        <taxon>Viridiplantae</taxon>
        <taxon>Streptophyta</taxon>
        <taxon>Embryophyta</taxon>
        <taxon>Tracheophyta</taxon>
        <taxon>Spermatophyta</taxon>
        <taxon>Magnoliopsida</taxon>
        <taxon>Liliopsida</taxon>
        <taxon>Zingiberales</taxon>
        <taxon>Musaceae</taxon>
        <taxon>Ensete</taxon>
    </lineage>
</organism>
<sequence length="188" mass="21081">MSNGSYKQGSSSRTVLIYRAQLDTVQYVYLISGKTPYRPVRTSPAADQYANHQLPGGTNKIDRRGSIEGEKEKKKKKKRKRRKKKKTRRRKKRIIPPFPAPSSLARCPRPCVVVLARGSPESSSPASNSSPARGERSNDSSQVRLQRQNNAQFVQYGKVVEGDGGLQNFQREGCEKESCSNRIDIQEG</sequence>
<proteinExistence type="predicted"/>
<feature type="compositionally biased region" description="Basic residues" evidence="1">
    <location>
        <begin position="73"/>
        <end position="94"/>
    </location>
</feature>
<evidence type="ECO:0000313" key="2">
    <source>
        <dbReference type="EMBL" id="RRT37511.1"/>
    </source>
</evidence>
<dbReference type="Proteomes" id="UP000287651">
    <property type="component" value="Unassembled WGS sequence"/>
</dbReference>
<feature type="compositionally biased region" description="Polar residues" evidence="1">
    <location>
        <begin position="139"/>
        <end position="150"/>
    </location>
</feature>
<name>A0A426XDF3_ENSVE</name>
<feature type="region of interest" description="Disordered" evidence="1">
    <location>
        <begin position="36"/>
        <end position="105"/>
    </location>
</feature>
<evidence type="ECO:0000256" key="1">
    <source>
        <dbReference type="SAM" id="MobiDB-lite"/>
    </source>
</evidence>
<dbReference type="AlphaFoldDB" id="A0A426XDF3"/>
<dbReference type="EMBL" id="AMZH03022208">
    <property type="protein sequence ID" value="RRT37511.1"/>
    <property type="molecule type" value="Genomic_DNA"/>
</dbReference>
<comment type="caution">
    <text evidence="2">The sequence shown here is derived from an EMBL/GenBank/DDBJ whole genome shotgun (WGS) entry which is preliminary data.</text>
</comment>
<protein>
    <submittedName>
        <fullName evidence="2">Uncharacterized protein</fullName>
    </submittedName>
</protein>
<feature type="compositionally biased region" description="Basic and acidic residues" evidence="1">
    <location>
        <begin position="60"/>
        <end position="72"/>
    </location>
</feature>
<gene>
    <name evidence="2" type="ORF">B296_00053781</name>
</gene>
<feature type="region of interest" description="Disordered" evidence="1">
    <location>
        <begin position="117"/>
        <end position="150"/>
    </location>
</feature>
<evidence type="ECO:0000313" key="3">
    <source>
        <dbReference type="Proteomes" id="UP000287651"/>
    </source>
</evidence>
<accession>A0A426XDF3</accession>
<reference evidence="2 3" key="1">
    <citation type="journal article" date="2014" name="Agronomy (Basel)">
        <title>A Draft Genome Sequence for Ensete ventricosum, the Drought-Tolerant Tree Against Hunger.</title>
        <authorList>
            <person name="Harrison J."/>
            <person name="Moore K.A."/>
            <person name="Paszkiewicz K."/>
            <person name="Jones T."/>
            <person name="Grant M."/>
            <person name="Ambacheew D."/>
            <person name="Muzemil S."/>
            <person name="Studholme D.J."/>
        </authorList>
    </citation>
    <scope>NUCLEOTIDE SEQUENCE [LARGE SCALE GENOMIC DNA]</scope>
</reference>